<proteinExistence type="predicted"/>
<organism evidence="1 2">
    <name type="scientific">Eumeta variegata</name>
    <name type="common">Bagworm moth</name>
    <name type="synonym">Eumeta japonica</name>
    <dbReference type="NCBI Taxonomy" id="151549"/>
    <lineage>
        <taxon>Eukaryota</taxon>
        <taxon>Metazoa</taxon>
        <taxon>Ecdysozoa</taxon>
        <taxon>Arthropoda</taxon>
        <taxon>Hexapoda</taxon>
        <taxon>Insecta</taxon>
        <taxon>Pterygota</taxon>
        <taxon>Neoptera</taxon>
        <taxon>Endopterygota</taxon>
        <taxon>Lepidoptera</taxon>
        <taxon>Glossata</taxon>
        <taxon>Ditrysia</taxon>
        <taxon>Tineoidea</taxon>
        <taxon>Psychidae</taxon>
        <taxon>Oiketicinae</taxon>
        <taxon>Eumeta</taxon>
    </lineage>
</organism>
<dbReference type="Proteomes" id="UP000299102">
    <property type="component" value="Unassembled WGS sequence"/>
</dbReference>
<gene>
    <name evidence="1" type="ORF">EVAR_4689_1</name>
</gene>
<dbReference type="EMBL" id="BGZK01000602">
    <property type="protein sequence ID" value="GBP52406.1"/>
    <property type="molecule type" value="Genomic_DNA"/>
</dbReference>
<protein>
    <submittedName>
        <fullName evidence="1">Uncharacterized protein</fullName>
    </submittedName>
</protein>
<evidence type="ECO:0000313" key="2">
    <source>
        <dbReference type="Proteomes" id="UP000299102"/>
    </source>
</evidence>
<keyword evidence="2" id="KW-1185">Reference proteome</keyword>
<dbReference type="AlphaFoldDB" id="A0A4C1WLR9"/>
<accession>A0A4C1WLR9</accession>
<evidence type="ECO:0000313" key="1">
    <source>
        <dbReference type="EMBL" id="GBP52406.1"/>
    </source>
</evidence>
<comment type="caution">
    <text evidence="1">The sequence shown here is derived from an EMBL/GenBank/DDBJ whole genome shotgun (WGS) entry which is preliminary data.</text>
</comment>
<sequence>MRGTRCGLPPSSSLSYTAGVCLPFWEIGCKPSNKFPQRTALSHLQSRVTRDYYWVIGPPGGRPPHAAKSSSKLPLVFF</sequence>
<name>A0A4C1WLR9_EUMVA</name>
<reference evidence="1 2" key="1">
    <citation type="journal article" date="2019" name="Commun. Biol.">
        <title>The bagworm genome reveals a unique fibroin gene that provides high tensile strength.</title>
        <authorList>
            <person name="Kono N."/>
            <person name="Nakamura H."/>
            <person name="Ohtoshi R."/>
            <person name="Tomita M."/>
            <person name="Numata K."/>
            <person name="Arakawa K."/>
        </authorList>
    </citation>
    <scope>NUCLEOTIDE SEQUENCE [LARGE SCALE GENOMIC DNA]</scope>
</reference>